<name>A0A7J7KPE9_BUGNE</name>
<dbReference type="AlphaFoldDB" id="A0A7J7KPE9"/>
<organism evidence="1 2">
    <name type="scientific">Bugula neritina</name>
    <name type="common">Brown bryozoan</name>
    <name type="synonym">Sertularia neritina</name>
    <dbReference type="NCBI Taxonomy" id="10212"/>
    <lineage>
        <taxon>Eukaryota</taxon>
        <taxon>Metazoa</taxon>
        <taxon>Spiralia</taxon>
        <taxon>Lophotrochozoa</taxon>
        <taxon>Bryozoa</taxon>
        <taxon>Gymnolaemata</taxon>
        <taxon>Cheilostomatida</taxon>
        <taxon>Flustrina</taxon>
        <taxon>Buguloidea</taxon>
        <taxon>Bugulidae</taxon>
        <taxon>Bugula</taxon>
    </lineage>
</organism>
<accession>A0A7J7KPE9</accession>
<dbReference type="EMBL" id="VXIV02000187">
    <property type="protein sequence ID" value="KAF6040032.1"/>
    <property type="molecule type" value="Genomic_DNA"/>
</dbReference>
<sequence length="94" mass="10591">MKYQQQLLMSLSLCQSKTLLPDGEPPSLKMSLTLQGVASSLQFSFGSNDPIPADLLEELFIVTNPIESLYCEGMAPLKPIKYWKMYLQSANYKQ</sequence>
<gene>
    <name evidence="1" type="ORF">EB796_001658</name>
</gene>
<evidence type="ECO:0000313" key="1">
    <source>
        <dbReference type="EMBL" id="KAF6040032.1"/>
    </source>
</evidence>
<protein>
    <submittedName>
        <fullName evidence="1">Uncharacterized protein</fullName>
    </submittedName>
</protein>
<reference evidence="1" key="1">
    <citation type="submission" date="2020-06" db="EMBL/GenBank/DDBJ databases">
        <title>Draft genome of Bugula neritina, a colonial animal packing powerful symbionts and potential medicines.</title>
        <authorList>
            <person name="Rayko M."/>
        </authorList>
    </citation>
    <scope>NUCLEOTIDE SEQUENCE [LARGE SCALE GENOMIC DNA]</scope>
    <source>
        <strain evidence="1">Kwan_BN1</strain>
    </source>
</reference>
<proteinExistence type="predicted"/>
<keyword evidence="2" id="KW-1185">Reference proteome</keyword>
<evidence type="ECO:0000313" key="2">
    <source>
        <dbReference type="Proteomes" id="UP000593567"/>
    </source>
</evidence>
<comment type="caution">
    <text evidence="1">The sequence shown here is derived from an EMBL/GenBank/DDBJ whole genome shotgun (WGS) entry which is preliminary data.</text>
</comment>
<dbReference type="Proteomes" id="UP000593567">
    <property type="component" value="Unassembled WGS sequence"/>
</dbReference>